<dbReference type="GO" id="GO:0005789">
    <property type="term" value="C:endoplasmic reticulum membrane"/>
    <property type="evidence" value="ECO:0007669"/>
    <property type="project" value="UniProtKB-SubCell"/>
</dbReference>
<accession>A0AAV1IG78</accession>
<keyword evidence="6 7" id="KW-0472">Membrane</keyword>
<feature type="transmembrane region" description="Helical" evidence="7">
    <location>
        <begin position="113"/>
        <end position="133"/>
    </location>
</feature>
<comment type="caution">
    <text evidence="8">The sequence shown here is derived from an EMBL/GenBank/DDBJ whole genome shotgun (WGS) entry which is preliminary data.</text>
</comment>
<keyword evidence="9" id="KW-1185">Reference proteome</keyword>
<feature type="transmembrane region" description="Helical" evidence="7">
    <location>
        <begin position="194"/>
        <end position="213"/>
    </location>
</feature>
<name>A0AAV1IG78_9CHLO</name>
<evidence type="ECO:0000256" key="4">
    <source>
        <dbReference type="ARBA" id="ARBA00022824"/>
    </source>
</evidence>
<keyword evidence="5 7" id="KW-1133">Transmembrane helix</keyword>
<comment type="similarity">
    <text evidence="2">Belongs to the INSIG family.</text>
</comment>
<dbReference type="PANTHER" id="PTHR36774">
    <property type="entry name" value="INSULIN-INDUCED PROTEIN"/>
    <property type="match status" value="1"/>
</dbReference>
<dbReference type="Proteomes" id="UP001314263">
    <property type="component" value="Unassembled WGS sequence"/>
</dbReference>
<dbReference type="AlphaFoldDB" id="A0AAV1IG78"/>
<feature type="transmembrane region" description="Helical" evidence="7">
    <location>
        <begin position="145"/>
        <end position="164"/>
    </location>
</feature>
<keyword evidence="4" id="KW-0256">Endoplasmic reticulum</keyword>
<evidence type="ECO:0000313" key="8">
    <source>
        <dbReference type="EMBL" id="CAK0786152.1"/>
    </source>
</evidence>
<evidence type="ECO:0000256" key="3">
    <source>
        <dbReference type="ARBA" id="ARBA00022692"/>
    </source>
</evidence>
<protein>
    <submittedName>
        <fullName evidence="8">Uncharacterized protein</fullName>
    </submittedName>
</protein>
<evidence type="ECO:0000256" key="7">
    <source>
        <dbReference type="SAM" id="Phobius"/>
    </source>
</evidence>
<comment type="subcellular location">
    <subcellularLocation>
        <location evidence="1">Endoplasmic reticulum membrane</location>
        <topology evidence="1">Multi-pass membrane protein</topology>
    </subcellularLocation>
</comment>
<dbReference type="Pfam" id="PF07281">
    <property type="entry name" value="INSIG"/>
    <property type="match status" value="1"/>
</dbReference>
<feature type="transmembrane region" description="Helical" evidence="7">
    <location>
        <begin position="275"/>
        <end position="298"/>
    </location>
</feature>
<organism evidence="8 9">
    <name type="scientific">Coccomyxa viridis</name>
    <dbReference type="NCBI Taxonomy" id="1274662"/>
    <lineage>
        <taxon>Eukaryota</taxon>
        <taxon>Viridiplantae</taxon>
        <taxon>Chlorophyta</taxon>
        <taxon>core chlorophytes</taxon>
        <taxon>Trebouxiophyceae</taxon>
        <taxon>Trebouxiophyceae incertae sedis</taxon>
        <taxon>Coccomyxaceae</taxon>
        <taxon>Coccomyxa</taxon>
    </lineage>
</organism>
<sequence length="311" mass="33385">MSTAAGLRLPRIMYYGYRSAAVQPQCHSAGTSPHLRKQHITCTPDDGLVNQAWRSPYTWPPQGSYRPARHALGCRDACQRHFTSRMQAVRTEQSTGIGTRKSTAAWKQKAPRFLATMFLLGATIGPAVDGIHGQVHLIGSLESSVWVFGLLGSFYAVLGSLYVLSDSLIASGALGEGQNVAATAKAADRADLPLTVLSLGIVAALHELSAILYAQGTPYGQIALVLAACAAANWAVFDRTTQGLLLAALCGLAAPASELLLMKVFHVWHYAKPDVIVGGVGLPAWVSLCYFFYTPWLANAARFTWRRSKAG</sequence>
<dbReference type="InterPro" id="IPR025929">
    <property type="entry name" value="INSIG_fam"/>
</dbReference>
<keyword evidence="3 7" id="KW-0812">Transmembrane</keyword>
<dbReference type="EMBL" id="CAUYUE010000014">
    <property type="protein sequence ID" value="CAK0786152.1"/>
    <property type="molecule type" value="Genomic_DNA"/>
</dbReference>
<gene>
    <name evidence="8" type="ORF">CVIRNUC_009365</name>
</gene>
<feature type="transmembrane region" description="Helical" evidence="7">
    <location>
        <begin position="219"/>
        <end position="237"/>
    </location>
</feature>
<evidence type="ECO:0000256" key="5">
    <source>
        <dbReference type="ARBA" id="ARBA00022989"/>
    </source>
</evidence>
<dbReference type="PANTHER" id="PTHR36774:SF1">
    <property type="entry name" value="INSULIN-INDUCED PROTEIN"/>
    <property type="match status" value="1"/>
</dbReference>
<evidence type="ECO:0000256" key="6">
    <source>
        <dbReference type="ARBA" id="ARBA00023136"/>
    </source>
</evidence>
<reference evidence="8 9" key="1">
    <citation type="submission" date="2023-10" db="EMBL/GenBank/DDBJ databases">
        <authorList>
            <person name="Maclean D."/>
            <person name="Macfadyen A."/>
        </authorList>
    </citation>
    <scope>NUCLEOTIDE SEQUENCE [LARGE SCALE GENOMIC DNA]</scope>
</reference>
<evidence type="ECO:0000256" key="1">
    <source>
        <dbReference type="ARBA" id="ARBA00004477"/>
    </source>
</evidence>
<evidence type="ECO:0000313" key="9">
    <source>
        <dbReference type="Proteomes" id="UP001314263"/>
    </source>
</evidence>
<evidence type="ECO:0000256" key="2">
    <source>
        <dbReference type="ARBA" id="ARBA00007475"/>
    </source>
</evidence>
<proteinExistence type="inferred from homology"/>
<feature type="transmembrane region" description="Helical" evidence="7">
    <location>
        <begin position="244"/>
        <end position="269"/>
    </location>
</feature>